<gene>
    <name evidence="1" type="ORF">POCTA_138.1.T1500109</name>
</gene>
<evidence type="ECO:0000313" key="2">
    <source>
        <dbReference type="Proteomes" id="UP000683925"/>
    </source>
</evidence>
<evidence type="ECO:0000313" key="1">
    <source>
        <dbReference type="EMBL" id="CAD8210320.1"/>
    </source>
</evidence>
<comment type="caution">
    <text evidence="1">The sequence shown here is derived from an EMBL/GenBank/DDBJ whole genome shotgun (WGS) entry which is preliminary data.</text>
</comment>
<keyword evidence="2" id="KW-1185">Reference proteome</keyword>
<organism evidence="1 2">
    <name type="scientific">Paramecium octaurelia</name>
    <dbReference type="NCBI Taxonomy" id="43137"/>
    <lineage>
        <taxon>Eukaryota</taxon>
        <taxon>Sar</taxon>
        <taxon>Alveolata</taxon>
        <taxon>Ciliophora</taxon>
        <taxon>Intramacronucleata</taxon>
        <taxon>Oligohymenophorea</taxon>
        <taxon>Peniculida</taxon>
        <taxon>Parameciidae</taxon>
        <taxon>Paramecium</taxon>
    </lineage>
</organism>
<sequence>MDSFFSRGCTNELLSYSTSRAQYQLSILRNRLHNNPITNTTVEKMLVYNTLVSSLFFPVMNVKMQVKATKNNILPIQKAPTANDGSIGEIKSHPIYIITGNMGITHIANMVITIQMQIALFDCNAKYKDPIAKVEDNKNKRTNGFYI</sequence>
<proteinExistence type="predicted"/>
<dbReference type="Proteomes" id="UP000683925">
    <property type="component" value="Unassembled WGS sequence"/>
</dbReference>
<reference evidence="1" key="1">
    <citation type="submission" date="2021-01" db="EMBL/GenBank/DDBJ databases">
        <authorList>
            <consortium name="Genoscope - CEA"/>
            <person name="William W."/>
        </authorList>
    </citation>
    <scope>NUCLEOTIDE SEQUENCE</scope>
</reference>
<dbReference type="AlphaFoldDB" id="A0A8S1Y9N9"/>
<protein>
    <submittedName>
        <fullName evidence="1">Uncharacterized protein</fullName>
    </submittedName>
</protein>
<accession>A0A8S1Y9N9</accession>
<name>A0A8S1Y9N9_PAROT</name>
<dbReference type="EMBL" id="CAJJDP010000152">
    <property type="protein sequence ID" value="CAD8210320.1"/>
    <property type="molecule type" value="Genomic_DNA"/>
</dbReference>